<feature type="region of interest" description="Disordered" evidence="7">
    <location>
        <begin position="565"/>
        <end position="588"/>
    </location>
</feature>
<evidence type="ECO:0000256" key="1">
    <source>
        <dbReference type="ARBA" id="ARBA00004651"/>
    </source>
</evidence>
<evidence type="ECO:0000256" key="5">
    <source>
        <dbReference type="ARBA" id="ARBA00022989"/>
    </source>
</evidence>
<evidence type="ECO:0000256" key="6">
    <source>
        <dbReference type="ARBA" id="ARBA00023136"/>
    </source>
</evidence>
<keyword evidence="6 8" id="KW-0472">Membrane</keyword>
<evidence type="ECO:0000313" key="9">
    <source>
        <dbReference type="EMBL" id="EMR81816.1"/>
    </source>
</evidence>
<dbReference type="GO" id="GO:0005886">
    <property type="term" value="C:plasma membrane"/>
    <property type="evidence" value="ECO:0007669"/>
    <property type="project" value="UniProtKB-SubCell"/>
</dbReference>
<name>M7TEC4_BOTF1</name>
<feature type="compositionally biased region" description="Low complexity" evidence="7">
    <location>
        <begin position="273"/>
        <end position="296"/>
    </location>
</feature>
<keyword evidence="3" id="KW-1003">Cell membrane</keyword>
<feature type="compositionally biased region" description="Basic and acidic residues" evidence="7">
    <location>
        <begin position="577"/>
        <end position="587"/>
    </location>
</feature>
<dbReference type="InterPro" id="IPR052031">
    <property type="entry name" value="Membrane_Transporter-Flippase"/>
</dbReference>
<proteinExistence type="predicted"/>
<evidence type="ECO:0000256" key="4">
    <source>
        <dbReference type="ARBA" id="ARBA00022692"/>
    </source>
</evidence>
<evidence type="ECO:0008006" key="11">
    <source>
        <dbReference type="Google" id="ProtNLM"/>
    </source>
</evidence>
<sequence length="1096" mass="124253">MIPTKDDGLNAAVGRVDEESEEVVQEEGITGFDGKWRYATEFLSQWRSIFDRETYPGSLLFNTGAFILPALYSTLSKLWVANIDSTQVATTDVYTYIGVIVEVLNEGLPRAVWVIIADESNRSLRSRLTITYTLISFQILFGTLLMIIFLSSAEHLAAAFVPEIVRKASLTYVRISSVQALSSAMGTAVANSTRALDHPDVPLLISSVQFAVNILLDLLIISKFHVGSFTPTVNTQALIRMTCDLASAGCGLLYFIYLALKMQRSTPSPPITRESASLSMSPSPLPSPSESESAARSRPKITISALKTLFKPGKWTFLESALRNAIYLWLIHGIVSMGLDYATAWGVFNNIRWGIVMVPVNALQASASTFVGHAWGAWRKGVGVEIRKPRAERGDVLKIVHYALISSIIALLIESIFCIFLSLWGIRKFSFYLSESAAVAKITEHMWRTIDWCYIFYAVTTQLSAILLATVPKLYFVQSLGSNLLWMLPWAIAFHLISPFEMGYSEIPCQICGVSFNIGRYRTPDEIEDESASWYNADGGYVAGDENCGTDYGCLFYRTTPIPEQNGELNRQNNRPFYEDNTPRVEDDSLSYSYESASDDEPLEYDSDADETSFEDHITEAFSMQENSQNIQASSEMETDGDNVDGSFDLDEETKQYHEWLSGFDQHKLINPPKVEKIMITEEEARDMQWENNFTHLSGPKCSGGKAYNGNFITAQEMRGCTTAQCLVYKDENWSPSPDDESFELEGDVFLSGLGDQVPSRDMGDVELTPVRHGLDNHVAADTVIWELPPNTREVAMPFHPTCLEVYKHASRLSFNQTSIQDLMKWRDEESSYEYTTQFPHDRVVSDCSEQWWNHIFGTEWLAANPVFIPALPSIVYSAKSTNPHFSLSSPAFPVHSPRPRPQRSRRNHSPDPFLNLSQELQDEIVSYLPSKDIASARLASRAFTQLSQMFFYKLVISEMPWLWEIYDSTPPSFWTTISAADLKSREERRKEHNEQLMALRPHIFEEMREFYDEWKAAEPVFDESIEGALKTGFEDGIDTKNLDWYQLYLGITRGFKEGRLKGLQNRKRIWKDVEEIIRRIKKYKEIGWVVAERDQ</sequence>
<organism evidence="9 10">
    <name type="scientific">Botryotinia fuckeliana (strain BcDW1)</name>
    <name type="common">Noble rot fungus</name>
    <name type="synonym">Botrytis cinerea</name>
    <dbReference type="NCBI Taxonomy" id="1290391"/>
    <lineage>
        <taxon>Eukaryota</taxon>
        <taxon>Fungi</taxon>
        <taxon>Dikarya</taxon>
        <taxon>Ascomycota</taxon>
        <taxon>Pezizomycotina</taxon>
        <taxon>Leotiomycetes</taxon>
        <taxon>Helotiales</taxon>
        <taxon>Sclerotiniaceae</taxon>
        <taxon>Botrytis</taxon>
    </lineage>
</organism>
<keyword evidence="2" id="KW-0813">Transport</keyword>
<keyword evidence="5 8" id="KW-1133">Transmembrane helix</keyword>
<dbReference type="OrthoDB" id="2119662at2759"/>
<reference evidence="10" key="1">
    <citation type="journal article" date="2013" name="Genome Announc.">
        <title>Draft genome sequence of Botrytis cinerea BcDW1, inoculum for noble rot of grape berries.</title>
        <authorList>
            <person name="Blanco-Ulate B."/>
            <person name="Allen G."/>
            <person name="Powell A.L."/>
            <person name="Cantu D."/>
        </authorList>
    </citation>
    <scope>NUCLEOTIDE SEQUENCE [LARGE SCALE GENOMIC DNA]</scope>
    <source>
        <strain evidence="10">BcDW1</strain>
    </source>
</reference>
<feature type="transmembrane region" description="Helical" evidence="8">
    <location>
        <begin position="399"/>
        <end position="426"/>
    </location>
</feature>
<dbReference type="PANTHER" id="PTHR43549:SF2">
    <property type="entry name" value="MULTIDRUG RESISTANCE PROTEIN NORM-RELATED"/>
    <property type="match status" value="1"/>
</dbReference>
<comment type="subcellular location">
    <subcellularLocation>
        <location evidence="1">Cell membrane</location>
        <topology evidence="1">Multi-pass membrane protein</topology>
    </subcellularLocation>
</comment>
<gene>
    <name evidence="9" type="ORF">BcDW1_9551</name>
</gene>
<feature type="transmembrane region" description="Helical" evidence="8">
    <location>
        <begin position="454"/>
        <end position="476"/>
    </location>
</feature>
<evidence type="ECO:0000256" key="7">
    <source>
        <dbReference type="SAM" id="MobiDB-lite"/>
    </source>
</evidence>
<evidence type="ECO:0000256" key="2">
    <source>
        <dbReference type="ARBA" id="ARBA00022448"/>
    </source>
</evidence>
<accession>M7TEC4</accession>
<dbReference type="SUPFAM" id="SSF81383">
    <property type="entry name" value="F-box domain"/>
    <property type="match status" value="1"/>
</dbReference>
<dbReference type="EMBL" id="KB708067">
    <property type="protein sequence ID" value="EMR81816.1"/>
    <property type="molecule type" value="Genomic_DNA"/>
</dbReference>
<evidence type="ECO:0000256" key="8">
    <source>
        <dbReference type="SAM" id="Phobius"/>
    </source>
</evidence>
<evidence type="ECO:0000256" key="3">
    <source>
        <dbReference type="ARBA" id="ARBA00022475"/>
    </source>
</evidence>
<feature type="region of interest" description="Disordered" evidence="7">
    <location>
        <begin position="890"/>
        <end position="913"/>
    </location>
</feature>
<feature type="region of interest" description="Disordered" evidence="7">
    <location>
        <begin position="269"/>
        <end position="296"/>
    </location>
</feature>
<keyword evidence="4 8" id="KW-0812">Transmembrane</keyword>
<protein>
    <recommendedName>
        <fullName evidence="11">F-box domain-containing protein</fullName>
    </recommendedName>
</protein>
<feature type="compositionally biased region" description="Basic residues" evidence="7">
    <location>
        <begin position="898"/>
        <end position="908"/>
    </location>
</feature>
<dbReference type="Proteomes" id="UP000012045">
    <property type="component" value="Unassembled WGS sequence"/>
</dbReference>
<dbReference type="AlphaFoldDB" id="M7TEC4"/>
<feature type="transmembrane region" description="Helical" evidence="8">
    <location>
        <begin position="238"/>
        <end position="260"/>
    </location>
</feature>
<dbReference type="PANTHER" id="PTHR43549">
    <property type="entry name" value="MULTIDRUG RESISTANCE PROTEIN YPNP-RELATED"/>
    <property type="match status" value="1"/>
</dbReference>
<feature type="transmembrane region" description="Helical" evidence="8">
    <location>
        <begin position="130"/>
        <end position="151"/>
    </location>
</feature>
<dbReference type="STRING" id="1290391.M7TEC4"/>
<feature type="transmembrane region" description="Helical" evidence="8">
    <location>
        <begin position="326"/>
        <end position="348"/>
    </location>
</feature>
<evidence type="ECO:0000313" key="10">
    <source>
        <dbReference type="Proteomes" id="UP000012045"/>
    </source>
</evidence>
<dbReference type="HOGENOM" id="CLU_283839_0_0_1"/>
<dbReference type="InterPro" id="IPR036047">
    <property type="entry name" value="F-box-like_dom_sf"/>
</dbReference>
<dbReference type="CDD" id="cd09917">
    <property type="entry name" value="F-box_SF"/>
    <property type="match status" value="1"/>
</dbReference>